<gene>
    <name evidence="2" type="ORF">KC820_10160</name>
</gene>
<dbReference type="InterPro" id="IPR018728">
    <property type="entry name" value="DUF2268"/>
</dbReference>
<dbReference type="EMBL" id="JAGSIE010000030">
    <property type="protein sequence ID" value="MBR7554513.1"/>
    <property type="molecule type" value="Genomic_DNA"/>
</dbReference>
<dbReference type="Pfam" id="PF10026">
    <property type="entry name" value="DUF2268"/>
    <property type="match status" value="1"/>
</dbReference>
<dbReference type="Proteomes" id="UP000675431">
    <property type="component" value="Unassembled WGS sequence"/>
</dbReference>
<evidence type="ECO:0000313" key="3">
    <source>
        <dbReference type="Proteomes" id="UP000675431"/>
    </source>
</evidence>
<proteinExistence type="predicted"/>
<evidence type="ECO:0000259" key="1">
    <source>
        <dbReference type="Pfam" id="PF10026"/>
    </source>
</evidence>
<protein>
    <recommendedName>
        <fullName evidence="1">DUF2268 domain-containing protein</fullName>
    </recommendedName>
</protein>
<organism evidence="2 3">
    <name type="scientific">Allobacillus saliphilus</name>
    <dbReference type="NCBI Taxonomy" id="2912308"/>
    <lineage>
        <taxon>Bacteria</taxon>
        <taxon>Bacillati</taxon>
        <taxon>Bacillota</taxon>
        <taxon>Bacilli</taxon>
        <taxon>Bacillales</taxon>
        <taxon>Bacillaceae</taxon>
        <taxon>Allobacillus</taxon>
    </lineage>
</organism>
<sequence length="83" mass="9956">MTKPLSLDEAASIWEWTKERRDTFNETDLAELRNGNRDIPSWSDYRIGFHIMQEFLKNNPNVSIEEWTFMDSDEIIKKSRFVD</sequence>
<accession>A0A941HTK2</accession>
<keyword evidence="3" id="KW-1185">Reference proteome</keyword>
<dbReference type="RefSeq" id="WP_212370751.1">
    <property type="nucleotide sequence ID" value="NZ_JAGSIE010000030.1"/>
</dbReference>
<feature type="domain" description="DUF2268" evidence="1">
    <location>
        <begin position="16"/>
        <end position="77"/>
    </location>
</feature>
<reference evidence="2 3" key="1">
    <citation type="submission" date="2021-04" db="EMBL/GenBank/DDBJ databases">
        <title>Allobacillus sp. nov. SKP8-2 isolated from shrimp paste.</title>
        <authorList>
            <person name="Tanasupawat S."/>
            <person name="Yiamsombat S."/>
            <person name="Kanchanasin P."/>
            <person name="Kuncharoen N."/>
        </authorList>
    </citation>
    <scope>NUCLEOTIDE SEQUENCE [LARGE SCALE GENOMIC DNA]</scope>
    <source>
        <strain evidence="2 3">SKP8-2</strain>
    </source>
</reference>
<comment type="caution">
    <text evidence="2">The sequence shown here is derived from an EMBL/GenBank/DDBJ whole genome shotgun (WGS) entry which is preliminary data.</text>
</comment>
<name>A0A941HTK2_9BACI</name>
<dbReference type="AlphaFoldDB" id="A0A941HTK2"/>
<evidence type="ECO:0000313" key="2">
    <source>
        <dbReference type="EMBL" id="MBR7554513.1"/>
    </source>
</evidence>